<gene>
    <name evidence="7" type="ORF">VKT23_007881</name>
</gene>
<keyword evidence="3" id="KW-0812">Transmembrane</keyword>
<dbReference type="Gene3D" id="2.130.10.80">
    <property type="entry name" value="Galactose oxidase/kelch, beta-propeller"/>
    <property type="match status" value="1"/>
</dbReference>
<evidence type="ECO:0000259" key="5">
    <source>
        <dbReference type="Pfam" id="PF07250"/>
    </source>
</evidence>
<feature type="signal peptide" evidence="4">
    <location>
        <begin position="1"/>
        <end position="21"/>
    </location>
</feature>
<dbReference type="Gene3D" id="2.60.40.10">
    <property type="entry name" value="Immunoglobulins"/>
    <property type="match status" value="1"/>
</dbReference>
<protein>
    <recommendedName>
        <fullName evidence="9">Glyoxal oxidase</fullName>
    </recommendedName>
</protein>
<dbReference type="PANTHER" id="PTHR32208">
    <property type="entry name" value="SECRETED PROTEIN-RELATED"/>
    <property type="match status" value="1"/>
</dbReference>
<dbReference type="InterPro" id="IPR037293">
    <property type="entry name" value="Gal_Oxidase_central_sf"/>
</dbReference>
<dbReference type="InterPro" id="IPR013783">
    <property type="entry name" value="Ig-like_fold"/>
</dbReference>
<keyword evidence="8" id="KW-1185">Reference proteome</keyword>
<dbReference type="Proteomes" id="UP001498398">
    <property type="component" value="Unassembled WGS sequence"/>
</dbReference>
<evidence type="ECO:0000313" key="7">
    <source>
        <dbReference type="EMBL" id="KAK7462281.1"/>
    </source>
</evidence>
<evidence type="ECO:0008006" key="9">
    <source>
        <dbReference type="Google" id="ProtNLM"/>
    </source>
</evidence>
<keyword evidence="1 4" id="KW-0732">Signal</keyword>
<dbReference type="SUPFAM" id="SSF50965">
    <property type="entry name" value="Galactose oxidase, central domain"/>
    <property type="match status" value="1"/>
</dbReference>
<feature type="chain" id="PRO_5046576307" description="Glyoxal oxidase" evidence="4">
    <location>
        <begin position="22"/>
        <end position="671"/>
    </location>
</feature>
<dbReference type="InterPro" id="IPR011043">
    <property type="entry name" value="Gal_Oxase/kelch_b-propeller"/>
</dbReference>
<keyword evidence="3" id="KW-1133">Transmembrane helix</keyword>
<evidence type="ECO:0000259" key="6">
    <source>
        <dbReference type="Pfam" id="PF09118"/>
    </source>
</evidence>
<accession>A0ABR1JJL5</accession>
<dbReference type="Pfam" id="PF09118">
    <property type="entry name" value="GO-like_E_set"/>
    <property type="match status" value="1"/>
</dbReference>
<evidence type="ECO:0000256" key="1">
    <source>
        <dbReference type="ARBA" id="ARBA00022729"/>
    </source>
</evidence>
<evidence type="ECO:0000313" key="8">
    <source>
        <dbReference type="Proteomes" id="UP001498398"/>
    </source>
</evidence>
<dbReference type="EMBL" id="JBANRG010000011">
    <property type="protein sequence ID" value="KAK7462281.1"/>
    <property type="molecule type" value="Genomic_DNA"/>
</dbReference>
<dbReference type="Pfam" id="PF07250">
    <property type="entry name" value="Glyoxal_oxid_N"/>
    <property type="match status" value="1"/>
</dbReference>
<dbReference type="PANTHER" id="PTHR32208:SF21">
    <property type="entry name" value="LOW QUALITY PROTEIN: ALDEHYDE OXIDASE GLOX-LIKE"/>
    <property type="match status" value="1"/>
</dbReference>
<organism evidence="7 8">
    <name type="scientific">Marasmiellus scandens</name>
    <dbReference type="NCBI Taxonomy" id="2682957"/>
    <lineage>
        <taxon>Eukaryota</taxon>
        <taxon>Fungi</taxon>
        <taxon>Dikarya</taxon>
        <taxon>Basidiomycota</taxon>
        <taxon>Agaricomycotina</taxon>
        <taxon>Agaricomycetes</taxon>
        <taxon>Agaricomycetidae</taxon>
        <taxon>Agaricales</taxon>
        <taxon>Marasmiineae</taxon>
        <taxon>Omphalotaceae</taxon>
        <taxon>Marasmiellus</taxon>
    </lineage>
</organism>
<dbReference type="CDD" id="cd02851">
    <property type="entry name" value="E_set_GO_C"/>
    <property type="match status" value="1"/>
</dbReference>
<dbReference type="SUPFAM" id="SSF81296">
    <property type="entry name" value="E set domains"/>
    <property type="match status" value="1"/>
</dbReference>
<evidence type="ECO:0000256" key="3">
    <source>
        <dbReference type="SAM" id="Phobius"/>
    </source>
</evidence>
<keyword evidence="3" id="KW-0472">Membrane</keyword>
<dbReference type="InterPro" id="IPR009880">
    <property type="entry name" value="Glyoxal_oxidase_N"/>
</dbReference>
<sequence length="671" mass="70714">MMPVSLSKLALGLAAVTPALAATAGSIVEVGDTKVSAMMMFVGNNEKVYILDKAEGNAAQVAGHPAWGAVWDIASKSATVMDVKTNVFCASGMHLPNGSFATFGGNGAITVGGALGSEPYPGNYAAKFDATYQDYDGTKAIRILNPCTDDDDWNSPECQWFDDPSVLSMQGQRWYSAAEPLGDGRIAIIGGYTNGGYINRQSPENPDPAYEGGAANPTYEFFPSNGEEAKVMQFMVDTSGLNSYAHTYLMKSGKMFLQANHSSMLWDPATNEETRLPDMPKGVVRVYPASGAAAMLPLTPKNNYNPTVLFCGGSDLPDEAWGNYSWPFVNTWEHPASTDCQRITPEPEDGSAPVYVQDDDMLDGRTMGQFIILPTGKLVVVNGGANGTAGYSDRTLLTPSYDQMPYGMSLASGPVGTPSEYDPSAPAGKRWSNTGFQTSNIPRLYHSSAILLPDASVMIAGSNPNVDVNMTTYFPTTYTAEVFYPSYFSATVRPEPSGVPKTLSYGGSPFDITIPASSYSGSSNDAAESAYVSVVRPGWTTHGMNMGQRFLQLNSTYSVNSDGSITLHVSQMPPMPNVFQPGPAMVFTIVNGIPSNASFVIVGSGKMETQPVSDAAELPASQKADGDVHGSADASATGGSRNVEGNGAAPTRLGGVGIAIAAVVALAVFGL</sequence>
<evidence type="ECO:0000256" key="2">
    <source>
        <dbReference type="SAM" id="MobiDB-lite"/>
    </source>
</evidence>
<proteinExistence type="predicted"/>
<feature type="domain" description="Galactose oxidase-like Early set" evidence="6">
    <location>
        <begin position="493"/>
        <end position="601"/>
    </location>
</feature>
<feature type="region of interest" description="Disordered" evidence="2">
    <location>
        <begin position="612"/>
        <end position="648"/>
    </location>
</feature>
<reference evidence="7 8" key="1">
    <citation type="submission" date="2024-01" db="EMBL/GenBank/DDBJ databases">
        <title>A draft genome for the cacao thread blight pathogen Marasmiellus scandens.</title>
        <authorList>
            <person name="Baruah I.K."/>
            <person name="Leung J."/>
            <person name="Bukari Y."/>
            <person name="Amoako-Attah I."/>
            <person name="Meinhardt L.W."/>
            <person name="Bailey B.A."/>
            <person name="Cohen S.P."/>
        </authorList>
    </citation>
    <scope>NUCLEOTIDE SEQUENCE [LARGE SCALE GENOMIC DNA]</scope>
    <source>
        <strain evidence="7 8">GH-19</strain>
    </source>
</reference>
<dbReference type="InterPro" id="IPR015202">
    <property type="entry name" value="GO-like_E_set"/>
</dbReference>
<feature type="domain" description="Glyoxal oxidase N-terminal" evidence="5">
    <location>
        <begin position="212"/>
        <end position="487"/>
    </location>
</feature>
<evidence type="ECO:0000256" key="4">
    <source>
        <dbReference type="SAM" id="SignalP"/>
    </source>
</evidence>
<dbReference type="InterPro" id="IPR014756">
    <property type="entry name" value="Ig_E-set"/>
</dbReference>
<name>A0ABR1JJL5_9AGAR</name>
<feature type="transmembrane region" description="Helical" evidence="3">
    <location>
        <begin position="653"/>
        <end position="670"/>
    </location>
</feature>
<comment type="caution">
    <text evidence="7">The sequence shown here is derived from an EMBL/GenBank/DDBJ whole genome shotgun (WGS) entry which is preliminary data.</text>
</comment>